<keyword evidence="2" id="KW-0749">Sporulation</keyword>
<evidence type="ECO:0000313" key="10">
    <source>
        <dbReference type="Proteomes" id="UP000095038"/>
    </source>
</evidence>
<dbReference type="PANTHER" id="PTHR33572">
    <property type="entry name" value="SPORE DEVELOPMENT REGULATOR VOSA"/>
    <property type="match status" value="1"/>
</dbReference>
<protein>
    <recommendedName>
        <fullName evidence="8">Velvet domain-containing protein</fullName>
    </recommendedName>
</protein>
<proteinExistence type="inferred from homology"/>
<dbReference type="STRING" id="1344418.A0A1D2VKX1"/>
<dbReference type="EMBL" id="KV454477">
    <property type="protein sequence ID" value="ODV62235.1"/>
    <property type="molecule type" value="Genomic_DNA"/>
</dbReference>
<dbReference type="RefSeq" id="XP_020048542.1">
    <property type="nucleotide sequence ID" value="XM_020192771.1"/>
</dbReference>
<dbReference type="GeneID" id="30966407"/>
<keyword evidence="3" id="KW-0805">Transcription regulation</keyword>
<dbReference type="InterPro" id="IPR037525">
    <property type="entry name" value="Velvet_dom"/>
</dbReference>
<dbReference type="GO" id="GO:0005634">
    <property type="term" value="C:nucleus"/>
    <property type="evidence" value="ECO:0007669"/>
    <property type="project" value="UniProtKB-SubCell"/>
</dbReference>
<gene>
    <name evidence="9" type="ORF">ASCRUDRAFT_74661</name>
</gene>
<reference evidence="10" key="1">
    <citation type="submission" date="2016-05" db="EMBL/GenBank/DDBJ databases">
        <title>Comparative genomics of biotechnologically important yeasts.</title>
        <authorList>
            <consortium name="DOE Joint Genome Institute"/>
            <person name="Riley R."/>
            <person name="Haridas S."/>
            <person name="Wolfe K.H."/>
            <person name="Lopes M.R."/>
            <person name="Hittinger C.T."/>
            <person name="Goker M."/>
            <person name="Salamov A."/>
            <person name="Wisecaver J."/>
            <person name="Long T.M."/>
            <person name="Aerts A.L."/>
            <person name="Barry K."/>
            <person name="Choi C."/>
            <person name="Clum A."/>
            <person name="Coughlan A.Y."/>
            <person name="Deshpande S."/>
            <person name="Douglass A.P."/>
            <person name="Hanson S.J."/>
            <person name="Klenk H.-P."/>
            <person name="Labutti K."/>
            <person name="Lapidus A."/>
            <person name="Lindquist E."/>
            <person name="Lipzen A."/>
            <person name="Meier-Kolthoff J.P."/>
            <person name="Ohm R.A."/>
            <person name="Otillar R.P."/>
            <person name="Pangilinan J."/>
            <person name="Peng Y."/>
            <person name="Rokas A."/>
            <person name="Rosa C.A."/>
            <person name="Scheuner C."/>
            <person name="Sibirny A.A."/>
            <person name="Slot J.C."/>
            <person name="Stielow J.B."/>
            <person name="Sun H."/>
            <person name="Kurtzman C.P."/>
            <person name="Blackwell M."/>
            <person name="Grigoriev I.V."/>
            <person name="Jeffries T.W."/>
        </authorList>
    </citation>
    <scope>NUCLEOTIDE SEQUENCE [LARGE SCALE GENOMIC DNA]</scope>
    <source>
        <strain evidence="10">DSM 1968</strain>
    </source>
</reference>
<dbReference type="InterPro" id="IPR038491">
    <property type="entry name" value="Velvet_dom_sf"/>
</dbReference>
<evidence type="ECO:0000256" key="3">
    <source>
        <dbReference type="ARBA" id="ARBA00023015"/>
    </source>
</evidence>
<dbReference type="GO" id="GO:0030435">
    <property type="term" value="P:sporulation resulting in formation of a cellular spore"/>
    <property type="evidence" value="ECO:0007669"/>
    <property type="project" value="UniProtKB-KW"/>
</dbReference>
<comment type="subcellular location">
    <subcellularLocation>
        <location evidence="1">Nucleus</location>
    </subcellularLocation>
</comment>
<dbReference type="Pfam" id="PF11754">
    <property type="entry name" value="Velvet"/>
    <property type="match status" value="1"/>
</dbReference>
<evidence type="ECO:0000256" key="6">
    <source>
        <dbReference type="ARBA" id="ARBA00038045"/>
    </source>
</evidence>
<dbReference type="Gene3D" id="2.60.40.3960">
    <property type="entry name" value="Velvet domain"/>
    <property type="match status" value="2"/>
</dbReference>
<dbReference type="InParanoid" id="A0A1D2VKX1"/>
<dbReference type="Proteomes" id="UP000095038">
    <property type="component" value="Unassembled WGS sequence"/>
</dbReference>
<evidence type="ECO:0000259" key="8">
    <source>
        <dbReference type="PROSITE" id="PS51821"/>
    </source>
</evidence>
<dbReference type="InterPro" id="IPR021740">
    <property type="entry name" value="Velvet"/>
</dbReference>
<dbReference type="PANTHER" id="PTHR33572:SF3">
    <property type="entry name" value="VELVET COMPLEX SUBUNIT B"/>
    <property type="match status" value="1"/>
</dbReference>
<keyword evidence="10" id="KW-1185">Reference proteome</keyword>
<dbReference type="OrthoDB" id="1746739at2759"/>
<evidence type="ECO:0000256" key="5">
    <source>
        <dbReference type="ARBA" id="ARBA00023242"/>
    </source>
</evidence>
<keyword evidence="5" id="KW-0539">Nucleus</keyword>
<accession>A0A1D2VKX1</accession>
<organism evidence="9 10">
    <name type="scientific">Ascoidea rubescens DSM 1968</name>
    <dbReference type="NCBI Taxonomy" id="1344418"/>
    <lineage>
        <taxon>Eukaryota</taxon>
        <taxon>Fungi</taxon>
        <taxon>Dikarya</taxon>
        <taxon>Ascomycota</taxon>
        <taxon>Saccharomycotina</taxon>
        <taxon>Saccharomycetes</taxon>
        <taxon>Ascoideaceae</taxon>
        <taxon>Ascoidea</taxon>
    </lineage>
</organism>
<evidence type="ECO:0000256" key="4">
    <source>
        <dbReference type="ARBA" id="ARBA00023163"/>
    </source>
</evidence>
<evidence type="ECO:0000256" key="7">
    <source>
        <dbReference type="SAM" id="MobiDB-lite"/>
    </source>
</evidence>
<feature type="domain" description="Velvet" evidence="8">
    <location>
        <begin position="3"/>
        <end position="325"/>
    </location>
</feature>
<feature type="compositionally biased region" description="Low complexity" evidence="7">
    <location>
        <begin position="174"/>
        <end position="193"/>
    </location>
</feature>
<dbReference type="PROSITE" id="PS51821">
    <property type="entry name" value="VELVET"/>
    <property type="match status" value="1"/>
</dbReference>
<evidence type="ECO:0000256" key="2">
    <source>
        <dbReference type="ARBA" id="ARBA00022969"/>
    </source>
</evidence>
<name>A0A1D2VKX1_9ASCO</name>
<evidence type="ECO:0000256" key="1">
    <source>
        <dbReference type="ARBA" id="ARBA00004123"/>
    </source>
</evidence>
<dbReference type="AlphaFoldDB" id="A0A1D2VKX1"/>
<keyword evidence="4" id="KW-0804">Transcription</keyword>
<feature type="region of interest" description="Disordered" evidence="7">
    <location>
        <begin position="138"/>
        <end position="193"/>
    </location>
</feature>
<feature type="compositionally biased region" description="Polar residues" evidence="7">
    <location>
        <begin position="160"/>
        <end position="173"/>
    </location>
</feature>
<comment type="similarity">
    <text evidence="6">Belongs to the velvet family. VelB subfamily.</text>
</comment>
<sequence length="367" mass="41694">MSYDNIDYELIVAQQPEKARMCGLGDKDRRNISPPPCIKLCMRDKFTGKQLLADDLADSQYYMLIAQLWDPERNIDLSIINSIPDKKILTKKLKIANSNKKKFKKIVKNDTSINNINNHTYSNPKNIDMNNNIIINTPNNTTSNNHLTVNNDRDRDSDFDTTPISTPGYNSGYTPNTPTTPNTPHTPNTSNHSQTKTLIFDLELAKQSGNINDSFIHGPVRNLNGEVVKNPSKVKDLNGEYGLWFVFPEISVRVEGEFKLKFSLFKVNPLDALLNPNSQSASCTSLCEILSDRFKVYIPKQFPGVGKSTELSKCFANQGIKIPIRNSEKKRKNRDDFEDEFLNFDDNNFKKPLKKRKVSNNTLQVIS</sequence>
<evidence type="ECO:0000313" key="9">
    <source>
        <dbReference type="EMBL" id="ODV62235.1"/>
    </source>
</evidence>